<organism evidence="1 2">
    <name type="scientific">Paractinoplanes deccanensis</name>
    <dbReference type="NCBI Taxonomy" id="113561"/>
    <lineage>
        <taxon>Bacteria</taxon>
        <taxon>Bacillati</taxon>
        <taxon>Actinomycetota</taxon>
        <taxon>Actinomycetes</taxon>
        <taxon>Micromonosporales</taxon>
        <taxon>Micromonosporaceae</taxon>
        <taxon>Paractinoplanes</taxon>
    </lineage>
</organism>
<evidence type="ECO:0000313" key="2">
    <source>
        <dbReference type="Proteomes" id="UP000609879"/>
    </source>
</evidence>
<evidence type="ECO:0000313" key="1">
    <source>
        <dbReference type="EMBL" id="GID73306.1"/>
    </source>
</evidence>
<proteinExistence type="predicted"/>
<sequence length="93" mass="10100">MAEENLAAFVDAATELGLRLADEPLRVAEADRGGRYGWDLPLEGGTTVRVLMPGRPIAELKDLSVQAPTIFVNGSAWWWNDAVNQAVPLEPGR</sequence>
<gene>
    <name evidence="1" type="ORF">Ade02nite_19470</name>
</gene>
<reference evidence="1 2" key="1">
    <citation type="submission" date="2021-01" db="EMBL/GenBank/DDBJ databases">
        <title>Whole genome shotgun sequence of Actinoplanes deccanensis NBRC 13994.</title>
        <authorList>
            <person name="Komaki H."/>
            <person name="Tamura T."/>
        </authorList>
    </citation>
    <scope>NUCLEOTIDE SEQUENCE [LARGE SCALE GENOMIC DNA]</scope>
    <source>
        <strain evidence="1 2">NBRC 13994</strain>
    </source>
</reference>
<name>A0ABQ3XZX8_9ACTN</name>
<dbReference type="EMBL" id="BOMI01000033">
    <property type="protein sequence ID" value="GID73306.1"/>
    <property type="molecule type" value="Genomic_DNA"/>
</dbReference>
<accession>A0ABQ3XZX8</accession>
<protein>
    <submittedName>
        <fullName evidence="1">Uncharacterized protein</fullName>
    </submittedName>
</protein>
<comment type="caution">
    <text evidence="1">The sequence shown here is derived from an EMBL/GenBank/DDBJ whole genome shotgun (WGS) entry which is preliminary data.</text>
</comment>
<keyword evidence="2" id="KW-1185">Reference proteome</keyword>
<dbReference type="Proteomes" id="UP000609879">
    <property type="component" value="Unassembled WGS sequence"/>
</dbReference>